<dbReference type="PANTHER" id="PTHR43046">
    <property type="entry name" value="GDP-MANNOSE MANNOSYL HYDROLASE"/>
    <property type="match status" value="1"/>
</dbReference>
<dbReference type="PRINTS" id="PR00502">
    <property type="entry name" value="NUDIXFAMILY"/>
</dbReference>
<dbReference type="AlphaFoldDB" id="A0A6J4P2S3"/>
<proteinExistence type="inferred from homology"/>
<dbReference type="InterPro" id="IPR000086">
    <property type="entry name" value="NUDIX_hydrolase_dom"/>
</dbReference>
<dbReference type="Gene3D" id="3.90.79.10">
    <property type="entry name" value="Nucleoside Triphosphate Pyrophosphohydrolase"/>
    <property type="match status" value="2"/>
</dbReference>
<evidence type="ECO:0000259" key="6">
    <source>
        <dbReference type="PROSITE" id="PS51462"/>
    </source>
</evidence>
<organism evidence="7">
    <name type="scientific">uncultured Rubrobacteraceae bacterium</name>
    <dbReference type="NCBI Taxonomy" id="349277"/>
    <lineage>
        <taxon>Bacteria</taxon>
        <taxon>Bacillati</taxon>
        <taxon>Actinomycetota</taxon>
        <taxon>Rubrobacteria</taxon>
        <taxon>Rubrobacterales</taxon>
        <taxon>Rubrobacteraceae</taxon>
        <taxon>environmental samples</taxon>
    </lineage>
</organism>
<keyword evidence="4" id="KW-0460">Magnesium</keyword>
<evidence type="ECO:0000256" key="5">
    <source>
        <dbReference type="RuleBase" id="RU003476"/>
    </source>
</evidence>
<dbReference type="InterPro" id="IPR020084">
    <property type="entry name" value="NUDIX_hydrolase_CS"/>
</dbReference>
<dbReference type="SUPFAM" id="SSF55811">
    <property type="entry name" value="Nudix"/>
    <property type="match status" value="2"/>
</dbReference>
<evidence type="ECO:0000256" key="1">
    <source>
        <dbReference type="ARBA" id="ARBA00001946"/>
    </source>
</evidence>
<evidence type="ECO:0000256" key="4">
    <source>
        <dbReference type="ARBA" id="ARBA00022842"/>
    </source>
</evidence>
<feature type="domain" description="Nudix hydrolase" evidence="6">
    <location>
        <begin position="201"/>
        <end position="335"/>
    </location>
</feature>
<evidence type="ECO:0000256" key="2">
    <source>
        <dbReference type="ARBA" id="ARBA00005582"/>
    </source>
</evidence>
<dbReference type="Pfam" id="PF00293">
    <property type="entry name" value="NUDIX"/>
    <property type="match status" value="2"/>
</dbReference>
<keyword evidence="3 5" id="KW-0378">Hydrolase</keyword>
<dbReference type="InterPro" id="IPR020476">
    <property type="entry name" value="Nudix_hydrolase"/>
</dbReference>
<dbReference type="EMBL" id="CADCUZ010000033">
    <property type="protein sequence ID" value="CAA9403365.1"/>
    <property type="molecule type" value="Genomic_DNA"/>
</dbReference>
<accession>A0A6J4P2S3</accession>
<feature type="domain" description="Nudix hydrolase" evidence="6">
    <location>
        <begin position="53"/>
        <end position="175"/>
    </location>
</feature>
<evidence type="ECO:0000256" key="3">
    <source>
        <dbReference type="ARBA" id="ARBA00022801"/>
    </source>
</evidence>
<gene>
    <name evidence="7" type="ORF">AVDCRST_MAG55-812</name>
</gene>
<dbReference type="PROSITE" id="PS00893">
    <property type="entry name" value="NUDIX_BOX"/>
    <property type="match status" value="2"/>
</dbReference>
<dbReference type="InterPro" id="IPR015797">
    <property type="entry name" value="NUDIX_hydrolase-like_dom_sf"/>
</dbReference>
<dbReference type="GO" id="GO:0016787">
    <property type="term" value="F:hydrolase activity"/>
    <property type="evidence" value="ECO:0007669"/>
    <property type="project" value="UniProtKB-KW"/>
</dbReference>
<reference evidence="7" key="1">
    <citation type="submission" date="2020-02" db="EMBL/GenBank/DDBJ databases">
        <authorList>
            <person name="Meier V. D."/>
        </authorList>
    </citation>
    <scope>NUCLEOTIDE SEQUENCE</scope>
    <source>
        <strain evidence="7">AVDCRST_MAG55</strain>
    </source>
</reference>
<dbReference type="PANTHER" id="PTHR43046:SF12">
    <property type="entry name" value="GDP-MANNOSE MANNOSYL HYDROLASE"/>
    <property type="match status" value="1"/>
</dbReference>
<sequence>MRDRVGALFAVDGGVVLARLVGAGGVHIRGVYLSDRKIYSPDADPSEKPLLVKADLVAGILPVRGDGRMLLLQRPTGTWEPPAGRLGLGESFEEGAVRELYEETGMLVAPQGILATWVGEAPSGRALAAVTFVGRTDEEEVRISHEHLDHRWVSHQEWLELPSWWSRENVRRAAERLGALREAPQHKPFPPVGGNDDGVANAILGAGVVIAAPGGTEPRALLMRRRKPPAGLWENPGGILELGEDFETCARREANEETGLKIDGSLQPWWTRVEPWKAPDDPELYAGVGFLARHGGGEVRLEEAAHDDHLWATEEEWRGLRTWYTPEDSDRLWAGIRAMQR</sequence>
<comment type="cofactor">
    <cofactor evidence="1">
        <name>Mg(2+)</name>
        <dbReference type="ChEBI" id="CHEBI:18420"/>
    </cofactor>
</comment>
<comment type="similarity">
    <text evidence="2 5">Belongs to the Nudix hydrolase family.</text>
</comment>
<protein>
    <submittedName>
        <fullName evidence="7">GDP-mannose mannosyl hydrolase</fullName>
    </submittedName>
</protein>
<name>A0A6J4P2S3_9ACTN</name>
<evidence type="ECO:0000313" key="7">
    <source>
        <dbReference type="EMBL" id="CAA9403365.1"/>
    </source>
</evidence>
<dbReference type="PROSITE" id="PS51462">
    <property type="entry name" value="NUDIX"/>
    <property type="match status" value="2"/>
</dbReference>